<dbReference type="EMBL" id="JAUKPO010000039">
    <property type="protein sequence ID" value="MDO1450957.1"/>
    <property type="molecule type" value="Genomic_DNA"/>
</dbReference>
<dbReference type="Proteomes" id="UP001168528">
    <property type="component" value="Unassembled WGS sequence"/>
</dbReference>
<sequence length="145" mass="16740">MQVIQEKQGFISLHTFHSTAQHTYLTIGVDETIPCVVDVWTGPFGSQANFRSGVEKVVEVLIEKKYSKWLADLRNMEGSWDSSKEWMLKVLMPKAIKAGLTAEAIVLPKDVFARLSTQDTIVKLHTYQLRQFDDWQEAREWLKKQ</sequence>
<evidence type="ECO:0000313" key="1">
    <source>
        <dbReference type="EMBL" id="MDO1450957.1"/>
    </source>
</evidence>
<dbReference type="RefSeq" id="WP_302041757.1">
    <property type="nucleotide sequence ID" value="NZ_JAUKPO010000039.1"/>
</dbReference>
<protein>
    <recommendedName>
        <fullName evidence="3">STAS/SEC14 domain-containing protein</fullName>
    </recommendedName>
</protein>
<proteinExistence type="predicted"/>
<comment type="caution">
    <text evidence="1">The sequence shown here is derived from an EMBL/GenBank/DDBJ whole genome shotgun (WGS) entry which is preliminary data.</text>
</comment>
<keyword evidence="2" id="KW-1185">Reference proteome</keyword>
<evidence type="ECO:0000313" key="2">
    <source>
        <dbReference type="Proteomes" id="UP001168528"/>
    </source>
</evidence>
<reference evidence="1" key="1">
    <citation type="submission" date="2023-07" db="EMBL/GenBank/DDBJ databases">
        <title>The genome sequence of Rhodocytophaga aerolata KACC 12507.</title>
        <authorList>
            <person name="Zhang X."/>
        </authorList>
    </citation>
    <scope>NUCLEOTIDE SEQUENCE</scope>
    <source>
        <strain evidence="1">KACC 12507</strain>
    </source>
</reference>
<accession>A0ABT8RJK8</accession>
<organism evidence="1 2">
    <name type="scientific">Rhodocytophaga aerolata</name>
    <dbReference type="NCBI Taxonomy" id="455078"/>
    <lineage>
        <taxon>Bacteria</taxon>
        <taxon>Pseudomonadati</taxon>
        <taxon>Bacteroidota</taxon>
        <taxon>Cytophagia</taxon>
        <taxon>Cytophagales</taxon>
        <taxon>Rhodocytophagaceae</taxon>
        <taxon>Rhodocytophaga</taxon>
    </lineage>
</organism>
<evidence type="ECO:0008006" key="3">
    <source>
        <dbReference type="Google" id="ProtNLM"/>
    </source>
</evidence>
<name>A0ABT8RJK8_9BACT</name>
<gene>
    <name evidence="1" type="ORF">Q0590_32080</name>
</gene>